<keyword evidence="11" id="KW-1185">Reference proteome</keyword>
<dbReference type="PANTHER" id="PTHR34982">
    <property type="entry name" value="YOP PROTEINS TRANSLOCATION PROTEIN L"/>
    <property type="match status" value="1"/>
</dbReference>
<sequence length="277" mass="30461">MNLSKVYSTQDTFQPEDIISARLVEPPVFNQSIISSRLNDKGFQRQELTAETVRLKAAPEKIEPTVNNGAQIQPTSVPPDKPAQETHQESTTQAQPKKEKIPAPPQPPPGVPHAEVDRLVAEAYEKGITEGLQQAEHDFGSATAALILVCQQLDTLRETVIKNSVGEIQDLVIAIAEKIIRHSVQEQSETIIDTVEEAIQKAVKSGEFYIYVHPDDYTVIAAKADELIAGMNGLNNIVVKKDTTVDRGGCRVESDNCTVDGTITSQLEIVREHLHEQ</sequence>
<dbReference type="STRING" id="1121416.SAMN02745220_03606"/>
<dbReference type="InterPro" id="IPR018035">
    <property type="entry name" value="Flagellar_FliH/T3SS_HrpE"/>
</dbReference>
<dbReference type="Proteomes" id="UP000184603">
    <property type="component" value="Unassembled WGS sequence"/>
</dbReference>
<reference evidence="10 11" key="1">
    <citation type="submission" date="2016-12" db="EMBL/GenBank/DDBJ databases">
        <authorList>
            <person name="Song W.-J."/>
            <person name="Kurnit D.M."/>
        </authorList>
    </citation>
    <scope>NUCLEOTIDE SEQUENCE [LARGE SCALE GENOMIC DNA]</scope>
    <source>
        <strain evidence="10 11">DSM 18488</strain>
    </source>
</reference>
<accession>A0A1M7YDK2</accession>
<organism evidence="10 11">
    <name type="scientific">Desulfopila aestuarii DSM 18488</name>
    <dbReference type="NCBI Taxonomy" id="1121416"/>
    <lineage>
        <taxon>Bacteria</taxon>
        <taxon>Pseudomonadati</taxon>
        <taxon>Thermodesulfobacteriota</taxon>
        <taxon>Desulfobulbia</taxon>
        <taxon>Desulfobulbales</taxon>
        <taxon>Desulfocapsaceae</taxon>
        <taxon>Desulfopila</taxon>
    </lineage>
</organism>
<dbReference type="RefSeq" id="WP_073615060.1">
    <property type="nucleotide sequence ID" value="NZ_FRFE01000020.1"/>
</dbReference>
<keyword evidence="5" id="KW-1005">Bacterial flagellum biogenesis</keyword>
<feature type="compositionally biased region" description="Polar residues" evidence="8">
    <location>
        <begin position="65"/>
        <end position="75"/>
    </location>
</feature>
<evidence type="ECO:0000259" key="9">
    <source>
        <dbReference type="Pfam" id="PF02108"/>
    </source>
</evidence>
<keyword evidence="10" id="KW-0282">Flagellum</keyword>
<evidence type="ECO:0000256" key="6">
    <source>
        <dbReference type="ARBA" id="ARBA00022927"/>
    </source>
</evidence>
<protein>
    <recommendedName>
        <fullName evidence="3">Flagellar assembly protein FliH</fullName>
    </recommendedName>
</protein>
<keyword evidence="4" id="KW-0813">Transport</keyword>
<evidence type="ECO:0000256" key="3">
    <source>
        <dbReference type="ARBA" id="ARBA00016507"/>
    </source>
</evidence>
<dbReference type="SUPFAM" id="SSF160527">
    <property type="entry name" value="V-type ATPase subunit E-like"/>
    <property type="match status" value="1"/>
</dbReference>
<evidence type="ECO:0000256" key="5">
    <source>
        <dbReference type="ARBA" id="ARBA00022795"/>
    </source>
</evidence>
<evidence type="ECO:0000313" key="11">
    <source>
        <dbReference type="Proteomes" id="UP000184603"/>
    </source>
</evidence>
<keyword evidence="10" id="KW-0969">Cilium</keyword>
<keyword evidence="7" id="KW-1006">Bacterial flagellum protein export</keyword>
<name>A0A1M7YDK2_9BACT</name>
<dbReference type="EMBL" id="FRFE01000020">
    <property type="protein sequence ID" value="SHO50710.1"/>
    <property type="molecule type" value="Genomic_DNA"/>
</dbReference>
<evidence type="ECO:0000256" key="2">
    <source>
        <dbReference type="ARBA" id="ARBA00006602"/>
    </source>
</evidence>
<dbReference type="OrthoDB" id="5432635at2"/>
<comment type="similarity">
    <text evidence="2">Belongs to the FliH family.</text>
</comment>
<dbReference type="PANTHER" id="PTHR34982:SF1">
    <property type="entry name" value="FLAGELLAR ASSEMBLY PROTEIN FLIH"/>
    <property type="match status" value="1"/>
</dbReference>
<dbReference type="AlphaFoldDB" id="A0A1M7YDK2"/>
<dbReference type="GO" id="GO:0044781">
    <property type="term" value="P:bacterial-type flagellum organization"/>
    <property type="evidence" value="ECO:0007669"/>
    <property type="project" value="UniProtKB-KW"/>
</dbReference>
<comment type="function">
    <text evidence="1">Needed for flagellar regrowth and assembly.</text>
</comment>
<keyword evidence="10" id="KW-0966">Cell projection</keyword>
<evidence type="ECO:0000256" key="4">
    <source>
        <dbReference type="ARBA" id="ARBA00022448"/>
    </source>
</evidence>
<dbReference type="GO" id="GO:0005829">
    <property type="term" value="C:cytosol"/>
    <property type="evidence" value="ECO:0007669"/>
    <property type="project" value="TreeGrafter"/>
</dbReference>
<dbReference type="InterPro" id="IPR051472">
    <property type="entry name" value="T3SS_Stator/FliH"/>
</dbReference>
<gene>
    <name evidence="10" type="ORF">SAMN02745220_03606</name>
</gene>
<proteinExistence type="inferred from homology"/>
<dbReference type="Pfam" id="PF02108">
    <property type="entry name" value="FliH"/>
    <property type="match status" value="1"/>
</dbReference>
<feature type="domain" description="Flagellar assembly protein FliH/Type III secretion system HrpE" evidence="9">
    <location>
        <begin position="151"/>
        <end position="268"/>
    </location>
</feature>
<feature type="compositionally biased region" description="Pro residues" evidence="8">
    <location>
        <begin position="102"/>
        <end position="111"/>
    </location>
</feature>
<keyword evidence="6" id="KW-0653">Protein transport</keyword>
<dbReference type="GO" id="GO:0015031">
    <property type="term" value="P:protein transport"/>
    <property type="evidence" value="ECO:0007669"/>
    <property type="project" value="UniProtKB-KW"/>
</dbReference>
<evidence type="ECO:0000256" key="1">
    <source>
        <dbReference type="ARBA" id="ARBA00003041"/>
    </source>
</evidence>
<evidence type="ECO:0000313" key="10">
    <source>
        <dbReference type="EMBL" id="SHO50710.1"/>
    </source>
</evidence>
<evidence type="ECO:0000256" key="7">
    <source>
        <dbReference type="ARBA" id="ARBA00023225"/>
    </source>
</evidence>
<evidence type="ECO:0000256" key="8">
    <source>
        <dbReference type="SAM" id="MobiDB-lite"/>
    </source>
</evidence>
<feature type="region of interest" description="Disordered" evidence="8">
    <location>
        <begin position="55"/>
        <end position="113"/>
    </location>
</feature>